<dbReference type="PROSITE" id="PS51257">
    <property type="entry name" value="PROKAR_LIPOPROTEIN"/>
    <property type="match status" value="1"/>
</dbReference>
<dbReference type="AlphaFoldDB" id="A0A7C9JTR2"/>
<reference evidence="2 3" key="1">
    <citation type="submission" date="2020-01" db="EMBL/GenBank/DDBJ databases">
        <title>Whole genome sequencing of Halomonas alkaliphila strain LS44.</title>
        <authorList>
            <person name="Kumar S."/>
            <person name="Paul D."/>
            <person name="Shouche Y."/>
            <person name="Suryavanshi M.V."/>
        </authorList>
    </citation>
    <scope>NUCLEOTIDE SEQUENCE [LARGE SCALE GENOMIC DNA]</scope>
    <source>
        <strain evidence="2 3">LS44</strain>
    </source>
</reference>
<dbReference type="Proteomes" id="UP000480312">
    <property type="component" value="Unassembled WGS sequence"/>
</dbReference>
<feature type="signal peptide" evidence="1">
    <location>
        <begin position="1"/>
        <end position="24"/>
    </location>
</feature>
<gene>
    <name evidence="2" type="ORF">GPL32_11500</name>
</gene>
<evidence type="ECO:0000313" key="3">
    <source>
        <dbReference type="Proteomes" id="UP000480312"/>
    </source>
</evidence>
<protein>
    <submittedName>
        <fullName evidence="2">Uncharacterized protein</fullName>
    </submittedName>
</protein>
<proteinExistence type="predicted"/>
<evidence type="ECO:0000313" key="2">
    <source>
        <dbReference type="EMBL" id="NDL71123.1"/>
    </source>
</evidence>
<feature type="chain" id="PRO_5028935032" evidence="1">
    <location>
        <begin position="25"/>
        <end position="124"/>
    </location>
</feature>
<dbReference type="RefSeq" id="WP_162218989.1">
    <property type="nucleotide sequence ID" value="NZ_JAAEHK010000014.1"/>
</dbReference>
<sequence length="124" mass="13784">MKMLRRASFSTCSLLMLLMLAGCAATQPLEQRELRYNASAEQTLRAAVELMMEQGYVVRHADLALGRAEASLARWPGYRLQLKVTEELSGSRVSVSALRGNQPLPPYVLDPWLVALQNKLGELP</sequence>
<comment type="caution">
    <text evidence="2">The sequence shown here is derived from an EMBL/GenBank/DDBJ whole genome shotgun (WGS) entry which is preliminary data.</text>
</comment>
<keyword evidence="1" id="KW-0732">Signal</keyword>
<dbReference type="EMBL" id="JAAEHK010000014">
    <property type="protein sequence ID" value="NDL71123.1"/>
    <property type="molecule type" value="Genomic_DNA"/>
</dbReference>
<dbReference type="OrthoDB" id="6184055at2"/>
<accession>A0A7C9JTR2</accession>
<evidence type="ECO:0000256" key="1">
    <source>
        <dbReference type="SAM" id="SignalP"/>
    </source>
</evidence>
<name>A0A7C9JTR2_9GAMM</name>
<organism evidence="2 3">
    <name type="scientific">Vreelandella alkaliphila</name>
    <dbReference type="NCBI Taxonomy" id="272774"/>
    <lineage>
        <taxon>Bacteria</taxon>
        <taxon>Pseudomonadati</taxon>
        <taxon>Pseudomonadota</taxon>
        <taxon>Gammaproteobacteria</taxon>
        <taxon>Oceanospirillales</taxon>
        <taxon>Halomonadaceae</taxon>
        <taxon>Vreelandella</taxon>
    </lineage>
</organism>